<name>A0A814K0H2_9BILA</name>
<organism evidence="2 4">
    <name type="scientific">Brachionus calyciflorus</name>
    <dbReference type="NCBI Taxonomy" id="104777"/>
    <lineage>
        <taxon>Eukaryota</taxon>
        <taxon>Metazoa</taxon>
        <taxon>Spiralia</taxon>
        <taxon>Gnathifera</taxon>
        <taxon>Rotifera</taxon>
        <taxon>Eurotatoria</taxon>
        <taxon>Monogononta</taxon>
        <taxon>Pseudotrocha</taxon>
        <taxon>Ploima</taxon>
        <taxon>Brachionidae</taxon>
        <taxon>Brachionus</taxon>
    </lineage>
</organism>
<evidence type="ECO:0000313" key="3">
    <source>
        <dbReference type="EMBL" id="CAF1148742.1"/>
    </source>
</evidence>
<dbReference type="EMBL" id="CAJNOC010011548">
    <property type="protein sequence ID" value="CAF1148742.1"/>
    <property type="molecule type" value="Genomic_DNA"/>
</dbReference>
<protein>
    <submittedName>
        <fullName evidence="2">Uncharacterized protein</fullName>
    </submittedName>
</protein>
<dbReference type="Proteomes" id="UP000663879">
    <property type="component" value="Unassembled WGS sequence"/>
</dbReference>
<dbReference type="EMBL" id="CAJNOC010005213">
    <property type="protein sequence ID" value="CAF1045819.1"/>
    <property type="molecule type" value="Genomic_DNA"/>
</dbReference>
<evidence type="ECO:0000313" key="2">
    <source>
        <dbReference type="EMBL" id="CAF1045819.1"/>
    </source>
</evidence>
<evidence type="ECO:0000313" key="4">
    <source>
        <dbReference type="Proteomes" id="UP000663879"/>
    </source>
</evidence>
<feature type="non-terminal residue" evidence="2">
    <location>
        <position position="1"/>
    </location>
</feature>
<feature type="compositionally biased region" description="Basic residues" evidence="1">
    <location>
        <begin position="1"/>
        <end position="10"/>
    </location>
</feature>
<feature type="non-terminal residue" evidence="2">
    <location>
        <position position="25"/>
    </location>
</feature>
<reference evidence="2" key="1">
    <citation type="submission" date="2021-02" db="EMBL/GenBank/DDBJ databases">
        <authorList>
            <person name="Nowell W R."/>
        </authorList>
    </citation>
    <scope>NUCLEOTIDE SEQUENCE</scope>
    <source>
        <strain evidence="2">Ploen Becks lab</strain>
    </source>
</reference>
<comment type="caution">
    <text evidence="2">The sequence shown here is derived from an EMBL/GenBank/DDBJ whole genome shotgun (WGS) entry which is preliminary data.</text>
</comment>
<keyword evidence="4" id="KW-1185">Reference proteome</keyword>
<feature type="compositionally biased region" description="Acidic residues" evidence="1">
    <location>
        <begin position="15"/>
        <end position="25"/>
    </location>
</feature>
<proteinExistence type="predicted"/>
<dbReference type="AlphaFoldDB" id="A0A814K0H2"/>
<evidence type="ECO:0000256" key="1">
    <source>
        <dbReference type="SAM" id="MobiDB-lite"/>
    </source>
</evidence>
<sequence length="25" mass="2800">MSSFKSRNKKSSNDSSDEEIEPLPS</sequence>
<feature type="region of interest" description="Disordered" evidence="1">
    <location>
        <begin position="1"/>
        <end position="25"/>
    </location>
</feature>
<gene>
    <name evidence="2" type="ORF">OXX778_LOCUS18579</name>
    <name evidence="3" type="ORF">OXX778_LOCUS23202</name>
</gene>
<accession>A0A814K0H2</accession>